<evidence type="ECO:0000313" key="3">
    <source>
        <dbReference type="Proteomes" id="UP000765507"/>
    </source>
</evidence>
<comment type="caution">
    <text evidence="2">The sequence shown here is derived from an EMBL/GenBank/DDBJ whole genome shotgun (WGS) entry which is preliminary data.</text>
</comment>
<accession>A0A8T1T0I4</accession>
<gene>
    <name evidence="2" type="ORF">G0U57_016788</name>
</gene>
<organism evidence="2 3">
    <name type="scientific">Chelydra serpentina</name>
    <name type="common">Snapping turtle</name>
    <name type="synonym">Testudo serpentina</name>
    <dbReference type="NCBI Taxonomy" id="8475"/>
    <lineage>
        <taxon>Eukaryota</taxon>
        <taxon>Metazoa</taxon>
        <taxon>Chordata</taxon>
        <taxon>Craniata</taxon>
        <taxon>Vertebrata</taxon>
        <taxon>Euteleostomi</taxon>
        <taxon>Archelosauria</taxon>
        <taxon>Testudinata</taxon>
        <taxon>Testudines</taxon>
        <taxon>Cryptodira</taxon>
        <taxon>Durocryptodira</taxon>
        <taxon>Americhelydia</taxon>
        <taxon>Chelydroidea</taxon>
        <taxon>Chelydridae</taxon>
        <taxon>Chelydra</taxon>
    </lineage>
</organism>
<dbReference type="Proteomes" id="UP000765507">
    <property type="component" value="Unassembled WGS sequence"/>
</dbReference>
<evidence type="ECO:0000256" key="1">
    <source>
        <dbReference type="SAM" id="MobiDB-lite"/>
    </source>
</evidence>
<reference evidence="2 3" key="1">
    <citation type="journal article" date="2020" name="G3 (Bethesda)">
        <title>Draft Genome of the Common Snapping Turtle, Chelydra serpentina, a Model for Phenotypic Plasticity in Reptiles.</title>
        <authorList>
            <person name="Das D."/>
            <person name="Singh S.K."/>
            <person name="Bierstedt J."/>
            <person name="Erickson A."/>
            <person name="Galli G.L.J."/>
            <person name="Crossley D.A. 2nd"/>
            <person name="Rhen T."/>
        </authorList>
    </citation>
    <scope>NUCLEOTIDE SEQUENCE [LARGE SCALE GENOMIC DNA]</scope>
    <source>
        <strain evidence="2">KW</strain>
    </source>
</reference>
<sequence length="97" mass="10984">MGGEQSKNSPSPPNGTPSYHMCVYYGPKTCRYLKNWNSFTRENPSKQFPVEGTFDLDKLTYLRETLTSPKASDTQWEQLSIGGRKRQRDSMSLGCAV</sequence>
<dbReference type="EMBL" id="JAHGAV010000054">
    <property type="protein sequence ID" value="KAG6934608.1"/>
    <property type="molecule type" value="Genomic_DNA"/>
</dbReference>
<name>A0A8T1T0I4_CHESE</name>
<feature type="region of interest" description="Disordered" evidence="1">
    <location>
        <begin position="72"/>
        <end position="97"/>
    </location>
</feature>
<evidence type="ECO:0000313" key="2">
    <source>
        <dbReference type="EMBL" id="KAG6934608.1"/>
    </source>
</evidence>
<protein>
    <submittedName>
        <fullName evidence="2">Uncharacterized protein</fullName>
    </submittedName>
</protein>
<proteinExistence type="predicted"/>
<dbReference type="AlphaFoldDB" id="A0A8T1T0I4"/>
<dbReference type="OrthoDB" id="9428932at2759"/>
<keyword evidence="3" id="KW-1185">Reference proteome</keyword>